<dbReference type="InterPro" id="IPR050316">
    <property type="entry name" value="Tyrosinase/Hemocyanin"/>
</dbReference>
<evidence type="ECO:0000259" key="4">
    <source>
        <dbReference type="Pfam" id="PF00264"/>
    </source>
</evidence>
<sequence>MLTKNPSILLVFFRVEEALRVPIPYWDSTLDYNMNDPIESIVWSRFFFGNGNGQVITGPFAFWQTPAGPLRRNINSGNSLMMTIGINFVLSRTRHSQIVEPQQDSRFSLEAHHNGAHNWIDGLMAGLSTSAMDPVFFLHHSFIEQIWHRFKASQDMLGINRQYFPSGGPLHSPFRRMDGFPWLRNMDGYNDYFRFLVVYAPSPSCPQRCSNPTWNFPVLQCNGQGVCQSGSALNIPSERQAVVATRMGSAAGGPGIQGFGGSAFGAGDMGPPGRRFGSSPFSDPRTRSRGKRSVPLNSDMSVATLDEIFMPYQNTFYLDGVANINEWVFLLVKVTSELSQSGFNTIPLIQNSSEYVNNIPATYDKCLTSGTGLNKIFVQSHGISYEGKFKNFVIVNKNSSNDVAIVGFKNPENSDIKAYVSAFDLCGRVCQPKCLVMGSNPPEYRLCSGTLRLSSKIPVMYYKSYDQATNAVNGSEIPNNHSGLPIFMEFVCKNLKTWPWNHLLGKD</sequence>
<evidence type="ECO:0000256" key="1">
    <source>
        <dbReference type="ARBA" id="ARBA00022723"/>
    </source>
</evidence>
<dbReference type="EMBL" id="JARBDR010000917">
    <property type="protein sequence ID" value="KAJ8302421.1"/>
    <property type="molecule type" value="Genomic_DNA"/>
</dbReference>
<keyword evidence="6" id="KW-1185">Reference proteome</keyword>
<evidence type="ECO:0000256" key="2">
    <source>
        <dbReference type="ARBA" id="ARBA00023008"/>
    </source>
</evidence>
<evidence type="ECO:0000313" key="5">
    <source>
        <dbReference type="EMBL" id="KAJ8302421.1"/>
    </source>
</evidence>
<keyword evidence="2" id="KW-0186">Copper</keyword>
<reference evidence="5 6" key="1">
    <citation type="submission" date="2022-12" db="EMBL/GenBank/DDBJ databases">
        <title>Chromosome-level genome of Tegillarca granosa.</title>
        <authorList>
            <person name="Kim J."/>
        </authorList>
    </citation>
    <scope>NUCLEOTIDE SEQUENCE [LARGE SCALE GENOMIC DNA]</scope>
    <source>
        <strain evidence="5">Teg-2019</strain>
        <tissue evidence="5">Adductor muscle</tissue>
    </source>
</reference>
<keyword evidence="1" id="KW-0479">Metal-binding</keyword>
<feature type="domain" description="Tyrosinase copper-binding" evidence="4">
    <location>
        <begin position="19"/>
        <end position="152"/>
    </location>
</feature>
<evidence type="ECO:0000256" key="3">
    <source>
        <dbReference type="SAM" id="MobiDB-lite"/>
    </source>
</evidence>
<organism evidence="5 6">
    <name type="scientific">Tegillarca granosa</name>
    <name type="common">Malaysian cockle</name>
    <name type="synonym">Anadara granosa</name>
    <dbReference type="NCBI Taxonomy" id="220873"/>
    <lineage>
        <taxon>Eukaryota</taxon>
        <taxon>Metazoa</taxon>
        <taxon>Spiralia</taxon>
        <taxon>Lophotrochozoa</taxon>
        <taxon>Mollusca</taxon>
        <taxon>Bivalvia</taxon>
        <taxon>Autobranchia</taxon>
        <taxon>Pteriomorphia</taxon>
        <taxon>Arcoida</taxon>
        <taxon>Arcoidea</taxon>
        <taxon>Arcidae</taxon>
        <taxon>Tegillarca</taxon>
    </lineage>
</organism>
<dbReference type="PANTHER" id="PTHR11474:SF126">
    <property type="entry name" value="TYROSINASE-LIKE PROTEIN TYR-1-RELATED"/>
    <property type="match status" value="1"/>
</dbReference>
<dbReference type="Proteomes" id="UP001217089">
    <property type="component" value="Unassembled WGS sequence"/>
</dbReference>
<dbReference type="PANTHER" id="PTHR11474">
    <property type="entry name" value="TYROSINASE FAMILY MEMBER"/>
    <property type="match status" value="1"/>
</dbReference>
<dbReference type="InterPro" id="IPR008922">
    <property type="entry name" value="Di-copper_centre_dom_sf"/>
</dbReference>
<accession>A0ABQ9EAQ1</accession>
<name>A0ABQ9EAQ1_TEGGR</name>
<comment type="caution">
    <text evidence="5">The sequence shown here is derived from an EMBL/GenBank/DDBJ whole genome shotgun (WGS) entry which is preliminary data.</text>
</comment>
<dbReference type="InterPro" id="IPR002227">
    <property type="entry name" value="Tyrosinase_Cu-bd"/>
</dbReference>
<evidence type="ECO:0000313" key="6">
    <source>
        <dbReference type="Proteomes" id="UP001217089"/>
    </source>
</evidence>
<dbReference type="Pfam" id="PF00264">
    <property type="entry name" value="Tyrosinase"/>
    <property type="match status" value="1"/>
</dbReference>
<proteinExistence type="predicted"/>
<gene>
    <name evidence="5" type="ORF">KUTeg_018817</name>
</gene>
<dbReference type="SUPFAM" id="SSF48056">
    <property type="entry name" value="Di-copper centre-containing domain"/>
    <property type="match status" value="1"/>
</dbReference>
<dbReference type="Gene3D" id="1.10.1280.10">
    <property type="entry name" value="Di-copper center containing domain from catechol oxidase"/>
    <property type="match status" value="1"/>
</dbReference>
<protein>
    <recommendedName>
        <fullName evidence="4">Tyrosinase copper-binding domain-containing protein</fullName>
    </recommendedName>
</protein>
<feature type="region of interest" description="Disordered" evidence="3">
    <location>
        <begin position="273"/>
        <end position="295"/>
    </location>
</feature>